<keyword evidence="1 3" id="KW-0328">Glycosyltransferase</keyword>
<organism evidence="3 4">
    <name type="scientific">Sphingosinicella soli</name>
    <dbReference type="NCBI Taxonomy" id="333708"/>
    <lineage>
        <taxon>Bacteria</taxon>
        <taxon>Pseudomonadati</taxon>
        <taxon>Pseudomonadota</taxon>
        <taxon>Alphaproteobacteria</taxon>
        <taxon>Sphingomonadales</taxon>
        <taxon>Sphingosinicellaceae</taxon>
        <taxon>Sphingosinicella</taxon>
    </lineage>
</organism>
<comment type="caution">
    <text evidence="3">The sequence shown here is derived from an EMBL/GenBank/DDBJ whole genome shotgun (WGS) entry which is preliminary data.</text>
</comment>
<dbReference type="AlphaFoldDB" id="A0A7W7B0G3"/>
<dbReference type="PANTHER" id="PTHR34136">
    <property type="match status" value="1"/>
</dbReference>
<name>A0A7W7B0G3_9SPHN</name>
<dbReference type="EC" id="2.4.1.187" evidence="3"/>
<evidence type="ECO:0000256" key="1">
    <source>
        <dbReference type="ARBA" id="ARBA00022676"/>
    </source>
</evidence>
<keyword evidence="4" id="KW-1185">Reference proteome</keyword>
<dbReference type="GO" id="GO:0047244">
    <property type="term" value="F:N-acetylglucosaminyldiphosphoundecaprenol N-acetyl-beta-D-mannosaminyltransferase activity"/>
    <property type="evidence" value="ECO:0007669"/>
    <property type="project" value="UniProtKB-EC"/>
</dbReference>
<evidence type="ECO:0000256" key="2">
    <source>
        <dbReference type="ARBA" id="ARBA00022679"/>
    </source>
</evidence>
<dbReference type="EMBL" id="JACHNZ010000012">
    <property type="protein sequence ID" value="MBB4631765.1"/>
    <property type="molecule type" value="Genomic_DNA"/>
</dbReference>
<gene>
    <name evidence="3" type="ORF">GGQ98_001379</name>
</gene>
<evidence type="ECO:0000313" key="4">
    <source>
        <dbReference type="Proteomes" id="UP000566324"/>
    </source>
</evidence>
<reference evidence="3 4" key="1">
    <citation type="submission" date="2020-08" db="EMBL/GenBank/DDBJ databases">
        <title>Genomic Encyclopedia of Type Strains, Phase IV (KMG-IV): sequencing the most valuable type-strain genomes for metagenomic binning, comparative biology and taxonomic classification.</title>
        <authorList>
            <person name="Goeker M."/>
        </authorList>
    </citation>
    <scope>NUCLEOTIDE SEQUENCE [LARGE SCALE GENOMIC DNA]</scope>
    <source>
        <strain evidence="3 4">DSM 17328</strain>
    </source>
</reference>
<dbReference type="CDD" id="cd06533">
    <property type="entry name" value="Glyco_transf_WecG_TagA"/>
    <property type="match status" value="1"/>
</dbReference>
<dbReference type="Pfam" id="PF03808">
    <property type="entry name" value="Glyco_tran_WecG"/>
    <property type="match status" value="1"/>
</dbReference>
<dbReference type="NCBIfam" id="TIGR00696">
    <property type="entry name" value="wecG_tagA_cpsF"/>
    <property type="match status" value="1"/>
</dbReference>
<dbReference type="Proteomes" id="UP000566324">
    <property type="component" value="Unassembled WGS sequence"/>
</dbReference>
<accession>A0A7W7B0G3</accession>
<dbReference type="PANTHER" id="PTHR34136:SF1">
    <property type="entry name" value="UDP-N-ACETYL-D-MANNOSAMINURONIC ACID TRANSFERASE"/>
    <property type="match status" value="1"/>
</dbReference>
<dbReference type="RefSeq" id="WP_184067014.1">
    <property type="nucleotide sequence ID" value="NZ_JACHNZ010000012.1"/>
</dbReference>
<protein>
    <submittedName>
        <fullName evidence="3">N-acetylglucosaminyldiphosphoundecaprenol N-acetyl-beta-D-mannosaminyltransferase</fullName>
        <ecNumber evidence="3">2.4.1.187</ecNumber>
    </submittedName>
</protein>
<keyword evidence="2 3" id="KW-0808">Transferase</keyword>
<evidence type="ECO:0000313" key="3">
    <source>
        <dbReference type="EMBL" id="MBB4631765.1"/>
    </source>
</evidence>
<proteinExistence type="predicted"/>
<sequence>MPEQNPLPKPSPLRIGPHFHALGYPLYAGSEAVLWSLLQAHLTAEAAPLANCVTLNPELAIIGWRDPRYRRFIEEAALVTCDGIGLQLAVRMKAQQHISRIAGASMVHPLCDLAARLRLSVALLGGKSESNRAACAALAACHPGLDINGFSPTVASDGRLEEWDRVALAELLSRRPVIVLTCFGAPKDGLFVMGESKLLSAAGVRFTVGLGGTVDFLSGRVSRAPDWIQRLGLEWLHRTVVQPARIGRLFRNVIPFFWQALRH</sequence>
<dbReference type="InterPro" id="IPR004629">
    <property type="entry name" value="WecG_TagA_CpsF"/>
</dbReference>